<dbReference type="AlphaFoldDB" id="A0A1I3LXH1"/>
<keyword evidence="2" id="KW-1185">Reference proteome</keyword>
<name>A0A1I3LXH1_9RHOB</name>
<sequence length="50" mass="5707">MSYTPTSHINTQAIEANAHKMRAEFVRDMVRAGGQWMRARVFGSRRAKLA</sequence>
<dbReference type="EMBL" id="FORH01000001">
    <property type="protein sequence ID" value="SFI89439.1"/>
    <property type="molecule type" value="Genomic_DNA"/>
</dbReference>
<dbReference type="NCBIfam" id="NF046098">
    <property type="entry name" value="RSP_7527_fam"/>
    <property type="match status" value="1"/>
</dbReference>
<evidence type="ECO:0000313" key="1">
    <source>
        <dbReference type="EMBL" id="SFI89439.1"/>
    </source>
</evidence>
<dbReference type="STRING" id="588602.SAMN04487991_1175"/>
<accession>A0A1I3LXH1</accession>
<reference evidence="2" key="1">
    <citation type="submission" date="2016-10" db="EMBL/GenBank/DDBJ databases">
        <authorList>
            <person name="Varghese N."/>
            <person name="Submissions S."/>
        </authorList>
    </citation>
    <scope>NUCLEOTIDE SEQUENCE [LARGE SCALE GENOMIC DNA]</scope>
    <source>
        <strain evidence="2">DSM 26471</strain>
    </source>
</reference>
<dbReference type="Proteomes" id="UP000199630">
    <property type="component" value="Unassembled WGS sequence"/>
</dbReference>
<gene>
    <name evidence="1" type="ORF">SAMN04487991_1175</name>
</gene>
<evidence type="ECO:0000313" key="2">
    <source>
        <dbReference type="Proteomes" id="UP000199630"/>
    </source>
</evidence>
<dbReference type="InterPro" id="IPR058227">
    <property type="entry name" value="RSP_7527-like"/>
</dbReference>
<dbReference type="RefSeq" id="WP_177213031.1">
    <property type="nucleotide sequence ID" value="NZ_FORH01000001.1"/>
</dbReference>
<proteinExistence type="predicted"/>
<organism evidence="1 2">
    <name type="scientific">Celeribacter neptunius</name>
    <dbReference type="NCBI Taxonomy" id="588602"/>
    <lineage>
        <taxon>Bacteria</taxon>
        <taxon>Pseudomonadati</taxon>
        <taxon>Pseudomonadota</taxon>
        <taxon>Alphaproteobacteria</taxon>
        <taxon>Rhodobacterales</taxon>
        <taxon>Roseobacteraceae</taxon>
        <taxon>Celeribacter</taxon>
    </lineage>
</organism>
<protein>
    <submittedName>
        <fullName evidence="1">Uncharacterized protein</fullName>
    </submittedName>
</protein>